<keyword evidence="6 13" id="KW-0812">Transmembrane</keyword>
<feature type="domain" description="Phospholipid/glycerol acyltransferase" evidence="14">
    <location>
        <begin position="224"/>
        <end position="335"/>
    </location>
</feature>
<keyword evidence="7 13" id="KW-1133">Transmembrane helix</keyword>
<keyword evidence="11" id="KW-1208">Phospholipid metabolism</keyword>
<dbReference type="InterPro" id="IPR002123">
    <property type="entry name" value="Plipid/glycerol_acylTrfase"/>
</dbReference>
<name>A0A7H4LFV1_WHEAT</name>
<dbReference type="Proteomes" id="UP000280104">
    <property type="component" value="Chromosome II"/>
</dbReference>
<dbReference type="PANTHER" id="PTHR23063:SF2">
    <property type="entry name" value="GLYCEROL-3-PHOSPHATE ACYLTRANSFERASE 4, ISOFORM D-RELATED"/>
    <property type="match status" value="1"/>
</dbReference>
<dbReference type="GO" id="GO:0008654">
    <property type="term" value="P:phospholipid biosynthetic process"/>
    <property type="evidence" value="ECO:0007669"/>
    <property type="project" value="UniProtKB-KW"/>
</dbReference>
<keyword evidence="8" id="KW-0443">Lipid metabolism</keyword>
<evidence type="ECO:0000256" key="9">
    <source>
        <dbReference type="ARBA" id="ARBA00023136"/>
    </source>
</evidence>
<evidence type="ECO:0000313" key="16">
    <source>
        <dbReference type="Proteomes" id="UP000280104"/>
    </source>
</evidence>
<evidence type="ECO:0000256" key="8">
    <source>
        <dbReference type="ARBA" id="ARBA00023098"/>
    </source>
</evidence>
<evidence type="ECO:0000313" key="15">
    <source>
        <dbReference type="EMBL" id="SPT17489.1"/>
    </source>
</evidence>
<keyword evidence="5" id="KW-0808">Transferase</keyword>
<evidence type="ECO:0000256" key="10">
    <source>
        <dbReference type="ARBA" id="ARBA00023209"/>
    </source>
</evidence>
<comment type="subcellular location">
    <subcellularLocation>
        <location evidence="1">Membrane</location>
    </subcellularLocation>
</comment>
<evidence type="ECO:0000256" key="4">
    <source>
        <dbReference type="ARBA" id="ARBA00022516"/>
    </source>
</evidence>
<sequence length="435" mass="50145">MFAYRPHMSAERWCPLVYEPLPRCTSDPRHHQFAGRTTTHCAQSHPLPHRQAFLGVIAVAVAPAGVGRWEEMASSLDAPNLDDYLTADSLPQEPPRSLTLRDLLDISPVLTEAAGAIVDDSFTRCFKSNSPEPWNWNIYLFPLWCLGVVIRYGLLFPLRFLTLILGWMAFFTAFFPVRFLMNGKNRLKSKIERKLVEMMCSVFVASWTGVIKYHGPRPSSRPYQVFVANHTSMIDFIILEQMTAFAVIMQKHPGWVGFIQKTILESVGCIWFNRNDLKDREVVGRKLRDHVQHPDNNPLLIFPEGTCVNNQYTVMFKKGAFELGCAVCPIAIKYNKIFVDAFWNSKKQSFTMHLVRLMTSWAVVCDVWFLEPQYLREGETAIEFTERVRDMIAARAGLKKVPWDGYLKHNRPSPKHTEEKQRMFAESVLRRLEEN</sequence>
<gene>
    <name evidence="15" type="ORF">CAMPLR22A2D_LOCUS2099</name>
</gene>
<dbReference type="GO" id="GO:0008374">
    <property type="term" value="F:O-acyltransferase activity"/>
    <property type="evidence" value="ECO:0007669"/>
    <property type="project" value="InterPro"/>
</dbReference>
<comment type="pathway">
    <text evidence="2">Lipid metabolism.</text>
</comment>
<accession>A0A7H4LFV1</accession>
<evidence type="ECO:0000256" key="11">
    <source>
        <dbReference type="ARBA" id="ARBA00023264"/>
    </source>
</evidence>
<dbReference type="CDD" id="cd07991">
    <property type="entry name" value="LPLAT_LPCAT1-like"/>
    <property type="match status" value="1"/>
</dbReference>
<dbReference type="GO" id="GO:0016020">
    <property type="term" value="C:membrane"/>
    <property type="evidence" value="ECO:0007669"/>
    <property type="project" value="UniProtKB-SubCell"/>
</dbReference>
<comment type="similarity">
    <text evidence="3">Belongs to the 1-acyl-sn-glycerol-3-phosphate acyltransferase family.</text>
</comment>
<evidence type="ECO:0000256" key="13">
    <source>
        <dbReference type="SAM" id="Phobius"/>
    </source>
</evidence>
<keyword evidence="4" id="KW-0444">Lipid biosynthesis</keyword>
<feature type="transmembrane region" description="Helical" evidence="13">
    <location>
        <begin position="160"/>
        <end position="181"/>
    </location>
</feature>
<evidence type="ECO:0000259" key="14">
    <source>
        <dbReference type="SMART" id="SM00563"/>
    </source>
</evidence>
<evidence type="ECO:0000256" key="7">
    <source>
        <dbReference type="ARBA" id="ARBA00022989"/>
    </source>
</evidence>
<dbReference type="PANTHER" id="PTHR23063">
    <property type="entry name" value="PHOSPHOLIPID ACYLTRANSFERASE"/>
    <property type="match status" value="1"/>
</dbReference>
<evidence type="ECO:0000256" key="3">
    <source>
        <dbReference type="ARBA" id="ARBA00008655"/>
    </source>
</evidence>
<proteinExistence type="inferred from homology"/>
<dbReference type="SMART" id="SM00563">
    <property type="entry name" value="PlsC"/>
    <property type="match status" value="1"/>
</dbReference>
<evidence type="ECO:0000256" key="2">
    <source>
        <dbReference type="ARBA" id="ARBA00005189"/>
    </source>
</evidence>
<evidence type="ECO:0000256" key="6">
    <source>
        <dbReference type="ARBA" id="ARBA00022692"/>
    </source>
</evidence>
<protein>
    <recommendedName>
        <fullName evidence="14">Phospholipid/glycerol acyltransferase domain-containing protein</fullName>
    </recommendedName>
</protein>
<reference evidence="15 16" key="1">
    <citation type="submission" date="2018-05" db="EMBL/GenBank/DDBJ databases">
        <authorList>
            <person name="Thind KAUR A."/>
        </authorList>
    </citation>
    <scope>NUCLEOTIDE SEQUENCE [LARGE SCALE GENOMIC DNA]</scope>
</reference>
<organism evidence="15 16">
    <name type="scientific">Triticum aestivum</name>
    <name type="common">Wheat</name>
    <dbReference type="NCBI Taxonomy" id="4565"/>
    <lineage>
        <taxon>Eukaryota</taxon>
        <taxon>Viridiplantae</taxon>
        <taxon>Streptophyta</taxon>
        <taxon>Embryophyta</taxon>
        <taxon>Tracheophyta</taxon>
        <taxon>Spermatophyta</taxon>
        <taxon>Magnoliopsida</taxon>
        <taxon>Liliopsida</taxon>
        <taxon>Poales</taxon>
        <taxon>Poaceae</taxon>
        <taxon>BOP clade</taxon>
        <taxon>Pooideae</taxon>
        <taxon>Triticodae</taxon>
        <taxon>Triticeae</taxon>
        <taxon>Triticinae</taxon>
        <taxon>Triticum</taxon>
    </lineage>
</organism>
<keyword evidence="9 13" id="KW-0472">Membrane</keyword>
<keyword evidence="12" id="KW-0012">Acyltransferase</keyword>
<feature type="transmembrane region" description="Helical" evidence="13">
    <location>
        <begin position="136"/>
        <end position="154"/>
    </location>
</feature>
<dbReference type="EMBL" id="LS480641">
    <property type="protein sequence ID" value="SPT17489.1"/>
    <property type="molecule type" value="Genomic_DNA"/>
</dbReference>
<keyword evidence="10" id="KW-0594">Phospholipid biosynthesis</keyword>
<evidence type="ECO:0000256" key="1">
    <source>
        <dbReference type="ARBA" id="ARBA00004370"/>
    </source>
</evidence>
<dbReference type="Pfam" id="PF01553">
    <property type="entry name" value="Acyltransferase"/>
    <property type="match status" value="1"/>
</dbReference>
<evidence type="ECO:0000256" key="12">
    <source>
        <dbReference type="ARBA" id="ARBA00023315"/>
    </source>
</evidence>
<dbReference type="AlphaFoldDB" id="A0A7H4LFV1"/>
<dbReference type="InterPro" id="IPR045252">
    <property type="entry name" value="LPCAT1-like"/>
</dbReference>
<dbReference type="SUPFAM" id="SSF69593">
    <property type="entry name" value="Glycerol-3-phosphate (1)-acyltransferase"/>
    <property type="match status" value="1"/>
</dbReference>
<evidence type="ECO:0000256" key="5">
    <source>
        <dbReference type="ARBA" id="ARBA00022679"/>
    </source>
</evidence>